<feature type="compositionally biased region" description="Low complexity" evidence="2">
    <location>
        <begin position="162"/>
        <end position="176"/>
    </location>
</feature>
<dbReference type="PANTHER" id="PTHR10133:SF27">
    <property type="entry name" value="DNA POLYMERASE NU"/>
    <property type="match status" value="1"/>
</dbReference>
<dbReference type="EMBL" id="ASPP01016358">
    <property type="protein sequence ID" value="ETO17581.1"/>
    <property type="molecule type" value="Genomic_DNA"/>
</dbReference>
<feature type="compositionally biased region" description="Acidic residues" evidence="2">
    <location>
        <begin position="132"/>
        <end position="161"/>
    </location>
</feature>
<gene>
    <name evidence="4" type="ORF">RFI_19739</name>
</gene>
<evidence type="ECO:0000256" key="2">
    <source>
        <dbReference type="SAM" id="MobiDB-lite"/>
    </source>
</evidence>
<proteinExistence type="predicted"/>
<dbReference type="GO" id="GO:0003887">
    <property type="term" value="F:DNA-directed DNA polymerase activity"/>
    <property type="evidence" value="ECO:0007669"/>
    <property type="project" value="InterPro"/>
</dbReference>
<accession>X6MVA4</accession>
<dbReference type="InterPro" id="IPR002298">
    <property type="entry name" value="DNA_polymerase_A"/>
</dbReference>
<comment type="caution">
    <text evidence="4">The sequence shown here is derived from an EMBL/GenBank/DDBJ whole genome shotgun (WGS) entry which is preliminary data.</text>
</comment>
<dbReference type="Proteomes" id="UP000023152">
    <property type="component" value="Unassembled WGS sequence"/>
</dbReference>
<dbReference type="SMART" id="SM00482">
    <property type="entry name" value="POLAc"/>
    <property type="match status" value="1"/>
</dbReference>
<dbReference type="AlphaFoldDB" id="X6MVA4"/>
<dbReference type="GO" id="GO:0003677">
    <property type="term" value="F:DNA binding"/>
    <property type="evidence" value="ECO:0007669"/>
    <property type="project" value="InterPro"/>
</dbReference>
<dbReference type="PANTHER" id="PTHR10133">
    <property type="entry name" value="DNA POLYMERASE I"/>
    <property type="match status" value="1"/>
</dbReference>
<evidence type="ECO:0000313" key="5">
    <source>
        <dbReference type="Proteomes" id="UP000023152"/>
    </source>
</evidence>
<sequence>MYPYIEQDIKNGKLFLDNLHQKQSATKGINDIPLLKQRYAKERHYAKVINFSIAYGKTAQGLAEDCQVSINEARALMDAWYECRPEVRKWQRNSMVKAIETGQCYTMLGRPRSLFDFAYAGGVGRYRYHNDNDDDDDDDGSDDGNYDSDDDNYDSDDDNSDGNDSYRNSNRNSHNNSDNHPEQLFKQFGNKIIHTKFVKFIKNETLQKDVALLWKKFRRDNIRDFANVNHNFLLSSRQLSQKMRQAINTPIQGSAADIVVKAMLNVWNDKEILNCGYQLILQIHDEIILEGPQEHAEHVKAIVIKNMENIWLGMDDSIRFSVDAKVVDYWSEFK</sequence>
<evidence type="ECO:0000256" key="1">
    <source>
        <dbReference type="ARBA" id="ARBA00022705"/>
    </source>
</evidence>
<dbReference type="Gene3D" id="1.10.150.20">
    <property type="entry name" value="5' to 3' exonuclease, C-terminal subdomain"/>
    <property type="match status" value="2"/>
</dbReference>
<evidence type="ECO:0000313" key="4">
    <source>
        <dbReference type="EMBL" id="ETO17581.1"/>
    </source>
</evidence>
<feature type="domain" description="DNA-directed DNA polymerase family A palm" evidence="3">
    <location>
        <begin position="6"/>
        <end position="295"/>
    </location>
</feature>
<feature type="region of interest" description="Disordered" evidence="2">
    <location>
        <begin position="128"/>
        <end position="182"/>
    </location>
</feature>
<name>X6MVA4_RETFI</name>
<keyword evidence="5" id="KW-1185">Reference proteome</keyword>
<dbReference type="GO" id="GO:0006302">
    <property type="term" value="P:double-strand break repair"/>
    <property type="evidence" value="ECO:0007669"/>
    <property type="project" value="TreeGrafter"/>
</dbReference>
<dbReference type="SUPFAM" id="SSF56672">
    <property type="entry name" value="DNA/RNA polymerases"/>
    <property type="match status" value="1"/>
</dbReference>
<dbReference type="InterPro" id="IPR043502">
    <property type="entry name" value="DNA/RNA_pol_sf"/>
</dbReference>
<keyword evidence="1" id="KW-0235">DNA replication</keyword>
<dbReference type="GO" id="GO:0006261">
    <property type="term" value="P:DNA-templated DNA replication"/>
    <property type="evidence" value="ECO:0007669"/>
    <property type="project" value="InterPro"/>
</dbReference>
<protein>
    <submittedName>
        <fullName evidence="4">Polymerase gamma 2</fullName>
    </submittedName>
</protein>
<evidence type="ECO:0000259" key="3">
    <source>
        <dbReference type="SMART" id="SM00482"/>
    </source>
</evidence>
<organism evidence="4 5">
    <name type="scientific">Reticulomyxa filosa</name>
    <dbReference type="NCBI Taxonomy" id="46433"/>
    <lineage>
        <taxon>Eukaryota</taxon>
        <taxon>Sar</taxon>
        <taxon>Rhizaria</taxon>
        <taxon>Retaria</taxon>
        <taxon>Foraminifera</taxon>
        <taxon>Monothalamids</taxon>
        <taxon>Reticulomyxidae</taxon>
        <taxon>Reticulomyxa</taxon>
    </lineage>
</organism>
<dbReference type="OrthoDB" id="275278at2759"/>
<dbReference type="PRINTS" id="PR00868">
    <property type="entry name" value="DNAPOLI"/>
</dbReference>
<dbReference type="Pfam" id="PF00476">
    <property type="entry name" value="DNA_pol_A"/>
    <property type="match status" value="2"/>
</dbReference>
<dbReference type="InterPro" id="IPR001098">
    <property type="entry name" value="DNA-dir_DNA_pol_A_palm_dom"/>
</dbReference>
<dbReference type="Gene3D" id="3.30.70.370">
    <property type="match status" value="1"/>
</dbReference>
<reference evidence="4 5" key="1">
    <citation type="journal article" date="2013" name="Curr. Biol.">
        <title>The Genome of the Foraminiferan Reticulomyxa filosa.</title>
        <authorList>
            <person name="Glockner G."/>
            <person name="Hulsmann N."/>
            <person name="Schleicher M."/>
            <person name="Noegel A.A."/>
            <person name="Eichinger L."/>
            <person name="Gallinger C."/>
            <person name="Pawlowski J."/>
            <person name="Sierra R."/>
            <person name="Euteneuer U."/>
            <person name="Pillet L."/>
            <person name="Moustafa A."/>
            <person name="Platzer M."/>
            <person name="Groth M."/>
            <person name="Szafranski K."/>
            <person name="Schliwa M."/>
        </authorList>
    </citation>
    <scope>NUCLEOTIDE SEQUENCE [LARGE SCALE GENOMIC DNA]</scope>
</reference>